<dbReference type="FunFam" id="3.40.50.300:FF:000050">
    <property type="entry name" value="DNA repair protein RadA"/>
    <property type="match status" value="1"/>
</dbReference>
<feature type="binding site" evidence="11">
    <location>
        <begin position="99"/>
        <end position="106"/>
    </location>
    <ligand>
        <name>ATP</name>
        <dbReference type="ChEBI" id="CHEBI:30616"/>
    </ligand>
</feature>
<dbReference type="Gene3D" id="3.30.230.10">
    <property type="match status" value="1"/>
</dbReference>
<keyword evidence="5" id="KW-0378">Hydrolase</keyword>
<feature type="region of interest" description="Lon-protease-like" evidence="11">
    <location>
        <begin position="356"/>
        <end position="457"/>
    </location>
</feature>
<dbReference type="InterPro" id="IPR014721">
    <property type="entry name" value="Ribsml_uS5_D2-typ_fold_subgr"/>
</dbReference>
<evidence type="ECO:0000259" key="14">
    <source>
        <dbReference type="PROSITE" id="PS50162"/>
    </source>
</evidence>
<evidence type="ECO:0000256" key="8">
    <source>
        <dbReference type="ARBA" id="ARBA00023016"/>
    </source>
</evidence>
<dbReference type="Pfam" id="PF13481">
    <property type="entry name" value="AAA_25"/>
    <property type="match status" value="1"/>
</dbReference>
<comment type="function">
    <text evidence="13">DNA-dependent ATPase involved in processing of recombination intermediates, plays a role in repairing DNA breaks. Stimulates the branch migration of RecA-mediated strand transfer reactions, allowing the 3' invading strand to extend heteroduplex DNA faster. Binds ssDNA in the presence of ADP but not other nucleotides, has ATPase activity that is stimulated by ssDNA and various branched DNA structures, but inhibited by SSB. Does not have RecA's homology-searching function.</text>
</comment>
<evidence type="ECO:0000256" key="12">
    <source>
        <dbReference type="NCBIfam" id="TIGR00416"/>
    </source>
</evidence>
<dbReference type="GO" id="GO:0003684">
    <property type="term" value="F:damaged DNA binding"/>
    <property type="evidence" value="ECO:0007669"/>
    <property type="project" value="InterPro"/>
</dbReference>
<dbReference type="SUPFAM" id="SSF54211">
    <property type="entry name" value="Ribosomal protein S5 domain 2-like"/>
    <property type="match status" value="1"/>
</dbReference>
<dbReference type="GO" id="GO:0005829">
    <property type="term" value="C:cytosol"/>
    <property type="evidence" value="ECO:0007669"/>
    <property type="project" value="TreeGrafter"/>
</dbReference>
<evidence type="ECO:0000256" key="2">
    <source>
        <dbReference type="ARBA" id="ARBA00022741"/>
    </source>
</evidence>
<dbReference type="AlphaFoldDB" id="A0A1G6LND8"/>
<evidence type="ECO:0000256" key="1">
    <source>
        <dbReference type="ARBA" id="ARBA00022723"/>
    </source>
</evidence>
<proteinExistence type="inferred from homology"/>
<keyword evidence="2 11" id="KW-0547">Nucleotide-binding</keyword>
<evidence type="ECO:0000256" key="13">
    <source>
        <dbReference type="RuleBase" id="RU003555"/>
    </source>
</evidence>
<dbReference type="RefSeq" id="WP_091364746.1">
    <property type="nucleotide sequence ID" value="NZ_FMZF01000002.1"/>
</dbReference>
<dbReference type="InterPro" id="IPR003593">
    <property type="entry name" value="AAA+_ATPase"/>
</dbReference>
<dbReference type="InterPro" id="IPR027417">
    <property type="entry name" value="P-loop_NTPase"/>
</dbReference>
<keyword evidence="1 11" id="KW-0479">Metal-binding</keyword>
<evidence type="ECO:0000256" key="4">
    <source>
        <dbReference type="ARBA" id="ARBA00022771"/>
    </source>
</evidence>
<dbReference type="STRING" id="1190417.SAMN05660690_1477"/>
<dbReference type="Gene3D" id="3.40.50.300">
    <property type="entry name" value="P-loop containing nucleotide triphosphate hydrolases"/>
    <property type="match status" value="1"/>
</dbReference>
<dbReference type="InterPro" id="IPR020588">
    <property type="entry name" value="RecA_ATP-bd"/>
</dbReference>
<evidence type="ECO:0000256" key="9">
    <source>
        <dbReference type="ARBA" id="ARBA00023125"/>
    </source>
</evidence>
<dbReference type="HAMAP" id="MF_01498">
    <property type="entry name" value="RadA_bact"/>
    <property type="match status" value="1"/>
</dbReference>
<evidence type="ECO:0000256" key="3">
    <source>
        <dbReference type="ARBA" id="ARBA00022763"/>
    </source>
</evidence>
<accession>A0A1G6LND8</accession>
<protein>
    <recommendedName>
        <fullName evidence="11 12">DNA repair protein RadA</fullName>
    </recommendedName>
</protein>
<gene>
    <name evidence="11" type="primary">radA</name>
    <name evidence="15" type="ORF">SAMN05660690_1477</name>
</gene>
<keyword evidence="10 11" id="KW-0234">DNA repair</keyword>
<keyword evidence="16" id="KW-1185">Reference proteome</keyword>
<reference evidence="16" key="1">
    <citation type="submission" date="2016-10" db="EMBL/GenBank/DDBJ databases">
        <authorList>
            <person name="Varghese N."/>
            <person name="Submissions S."/>
        </authorList>
    </citation>
    <scope>NUCLEOTIDE SEQUENCE [LARGE SCALE GENOMIC DNA]</scope>
    <source>
        <strain evidence="16">DSM 45421</strain>
    </source>
</reference>
<keyword evidence="4 13" id="KW-0863">Zinc-finger</keyword>
<dbReference type="Pfam" id="PF13541">
    <property type="entry name" value="ChlI"/>
    <property type="match status" value="1"/>
</dbReference>
<keyword evidence="3 11" id="KW-0227">DNA damage</keyword>
<evidence type="ECO:0000256" key="6">
    <source>
        <dbReference type="ARBA" id="ARBA00022833"/>
    </source>
</evidence>
<dbReference type="InterPro" id="IPR041166">
    <property type="entry name" value="Rubredoxin_2"/>
</dbReference>
<keyword evidence="8 11" id="KW-0346">Stress response</keyword>
<dbReference type="InterPro" id="IPR020568">
    <property type="entry name" value="Ribosomal_Su5_D2-typ_SF"/>
</dbReference>
<dbReference type="Proteomes" id="UP000199416">
    <property type="component" value="Unassembled WGS sequence"/>
</dbReference>
<dbReference type="CDD" id="cd01121">
    <property type="entry name" value="RadA_SMS_N"/>
    <property type="match status" value="1"/>
</dbReference>
<feature type="domain" description="RecA family profile 1" evidence="14">
    <location>
        <begin position="70"/>
        <end position="219"/>
    </location>
</feature>
<dbReference type="Pfam" id="PF18073">
    <property type="entry name" value="Zn_ribbon_LapB"/>
    <property type="match status" value="1"/>
</dbReference>
<dbReference type="PANTHER" id="PTHR32472:SF10">
    <property type="entry name" value="DNA REPAIR PROTEIN RADA-LIKE PROTEIN"/>
    <property type="match status" value="1"/>
</dbReference>
<evidence type="ECO:0000313" key="15">
    <source>
        <dbReference type="EMBL" id="SDC44808.1"/>
    </source>
</evidence>
<dbReference type="InterPro" id="IPR004504">
    <property type="entry name" value="DNA_repair_RadA"/>
</dbReference>
<dbReference type="GO" id="GO:0016787">
    <property type="term" value="F:hydrolase activity"/>
    <property type="evidence" value="ECO:0007669"/>
    <property type="project" value="UniProtKB-KW"/>
</dbReference>
<dbReference type="PRINTS" id="PR01874">
    <property type="entry name" value="DNAREPAIRADA"/>
</dbReference>
<name>A0A1G6LND8_9ACTN</name>
<dbReference type="EMBL" id="FMZF01000002">
    <property type="protein sequence ID" value="SDC44808.1"/>
    <property type="molecule type" value="Genomic_DNA"/>
</dbReference>
<dbReference type="GO" id="GO:0005524">
    <property type="term" value="F:ATP binding"/>
    <property type="evidence" value="ECO:0007669"/>
    <property type="project" value="UniProtKB-UniRule"/>
</dbReference>
<comment type="function">
    <text evidence="11">Plays a role in repairing double-strand DNA breaks, probably involving stabilizing or processing branched DNA or blocked replication forks.</text>
</comment>
<dbReference type="PROSITE" id="PS50162">
    <property type="entry name" value="RECA_2"/>
    <property type="match status" value="1"/>
</dbReference>
<evidence type="ECO:0000256" key="7">
    <source>
        <dbReference type="ARBA" id="ARBA00022840"/>
    </source>
</evidence>
<feature type="short sequence motif" description="RadA KNRFG motif" evidence="11">
    <location>
        <begin position="256"/>
        <end position="260"/>
    </location>
</feature>
<comment type="similarity">
    <text evidence="11 13">Belongs to the RecA family. RadA subfamily.</text>
</comment>
<dbReference type="GO" id="GO:0140664">
    <property type="term" value="F:ATP-dependent DNA damage sensor activity"/>
    <property type="evidence" value="ECO:0007669"/>
    <property type="project" value="InterPro"/>
</dbReference>
<dbReference type="OrthoDB" id="9803906at2"/>
<dbReference type="SUPFAM" id="SSF52540">
    <property type="entry name" value="P-loop containing nucleoside triphosphate hydrolases"/>
    <property type="match status" value="1"/>
</dbReference>
<dbReference type="GO" id="GO:0000725">
    <property type="term" value="P:recombinational repair"/>
    <property type="evidence" value="ECO:0007669"/>
    <property type="project" value="UniProtKB-UniRule"/>
</dbReference>
<keyword evidence="6 13" id="KW-0862">Zinc</keyword>
<evidence type="ECO:0000313" key="16">
    <source>
        <dbReference type="Proteomes" id="UP000199416"/>
    </source>
</evidence>
<evidence type="ECO:0000256" key="10">
    <source>
        <dbReference type="ARBA" id="ARBA00023204"/>
    </source>
</evidence>
<sequence>MPPSGVKAARPAHRCTECGYASAKWVGRCPECQAWGTLQEAGPPAAALRSVAAGPVTAPARPIAQVELTGARAVPTGIPEFDRVLGGGLVPGAVVLVAGEPGVGKSTLLLEVAHRVAEGNGPTLVVSGEESAAQVRLRAERIGALHDRLYLAAETELSAVLAHVEQVAPSLLVLDSVQTVRSPAVDGTDGGATQVRAVATALTAVAKSRGMTTILVGHVTKDGAIAGPRSLEHLVDVVVSFDGERHSTLRLVRATKNRFGPADEIGCFEIGDGGVVGVPDPSHLFVSRRTAAVPGSCVTVTMEGSRPLLAEVQALVATSAGGGSPRRAVSGLDSQRVAMVNAVVERRGGVRLADADVFAASVGGVKIAEPAADLALALAIASASRDTPLPEGLIALGEVGLSGEIRRVGGTGRRLAEAARQGYRLALVPPDAGPAPKGIRLMEVPDLGAALSSLFPG</sequence>
<evidence type="ECO:0000256" key="11">
    <source>
        <dbReference type="HAMAP-Rule" id="MF_01498"/>
    </source>
</evidence>
<keyword evidence="7 11" id="KW-0067">ATP-binding</keyword>
<dbReference type="GO" id="GO:0008270">
    <property type="term" value="F:zinc ion binding"/>
    <property type="evidence" value="ECO:0007669"/>
    <property type="project" value="UniProtKB-KW"/>
</dbReference>
<dbReference type="NCBIfam" id="TIGR00416">
    <property type="entry name" value="sms"/>
    <property type="match status" value="1"/>
</dbReference>
<keyword evidence="9 11" id="KW-0238">DNA-binding</keyword>
<comment type="domain">
    <text evidence="11">The middle region has homology to RecA with ATPase motifs including the RadA KNRFG motif, while the C-terminus is homologous to Lon protease.</text>
</comment>
<dbReference type="PANTHER" id="PTHR32472">
    <property type="entry name" value="DNA REPAIR PROTEIN RADA"/>
    <property type="match status" value="1"/>
</dbReference>
<organism evidence="15 16">
    <name type="scientific">Geodermatophilus telluris</name>
    <dbReference type="NCBI Taxonomy" id="1190417"/>
    <lineage>
        <taxon>Bacteria</taxon>
        <taxon>Bacillati</taxon>
        <taxon>Actinomycetota</taxon>
        <taxon>Actinomycetes</taxon>
        <taxon>Geodermatophilales</taxon>
        <taxon>Geodermatophilaceae</taxon>
        <taxon>Geodermatophilus</taxon>
    </lineage>
</organism>
<dbReference type="SMART" id="SM00382">
    <property type="entry name" value="AAA"/>
    <property type="match status" value="1"/>
</dbReference>
<evidence type="ECO:0000256" key="5">
    <source>
        <dbReference type="ARBA" id="ARBA00022801"/>
    </source>
</evidence>